<evidence type="ECO:0000313" key="2">
    <source>
        <dbReference type="Proteomes" id="UP001307849"/>
    </source>
</evidence>
<evidence type="ECO:0000313" key="1">
    <source>
        <dbReference type="EMBL" id="KAK6520548.1"/>
    </source>
</evidence>
<protein>
    <submittedName>
        <fullName evidence="1">Uncharacterized protein</fullName>
    </submittedName>
</protein>
<proteinExistence type="predicted"/>
<gene>
    <name evidence="1" type="ORF">TWF506_000801</name>
</gene>
<comment type="caution">
    <text evidence="1">The sequence shown here is derived from an EMBL/GenBank/DDBJ whole genome shotgun (WGS) entry which is preliminary data.</text>
</comment>
<organism evidence="1 2">
    <name type="scientific">Arthrobotrys conoides</name>
    <dbReference type="NCBI Taxonomy" id="74498"/>
    <lineage>
        <taxon>Eukaryota</taxon>
        <taxon>Fungi</taxon>
        <taxon>Dikarya</taxon>
        <taxon>Ascomycota</taxon>
        <taxon>Pezizomycotina</taxon>
        <taxon>Orbiliomycetes</taxon>
        <taxon>Orbiliales</taxon>
        <taxon>Orbiliaceae</taxon>
        <taxon>Arthrobotrys</taxon>
    </lineage>
</organism>
<reference evidence="1 2" key="1">
    <citation type="submission" date="2019-10" db="EMBL/GenBank/DDBJ databases">
        <authorList>
            <person name="Palmer J.M."/>
        </authorList>
    </citation>
    <scope>NUCLEOTIDE SEQUENCE [LARGE SCALE GENOMIC DNA]</scope>
    <source>
        <strain evidence="1 2">TWF506</strain>
    </source>
</reference>
<keyword evidence="2" id="KW-1185">Reference proteome</keyword>
<accession>A0AAN8S175</accession>
<name>A0AAN8S175_9PEZI</name>
<dbReference type="AlphaFoldDB" id="A0AAN8S175"/>
<dbReference type="EMBL" id="JAVHJM010000001">
    <property type="protein sequence ID" value="KAK6520548.1"/>
    <property type="molecule type" value="Genomic_DNA"/>
</dbReference>
<sequence length="58" mass="6538">MPDWKEVLGTDRGNPDVMVKKAADARPLLIDTQPRSADAYGDEMYYLESSFYPITDAL</sequence>
<dbReference type="Proteomes" id="UP001307849">
    <property type="component" value="Unassembled WGS sequence"/>
</dbReference>